<feature type="region of interest" description="Disordered" evidence="1">
    <location>
        <begin position="59"/>
        <end position="83"/>
    </location>
</feature>
<dbReference type="EMBL" id="AQPX01000017">
    <property type="protein sequence ID" value="EON72670.1"/>
    <property type="molecule type" value="Genomic_DNA"/>
</dbReference>
<sequence>MLYRKANVVNSQKGDKFNVWGMKCNVYTRLVFRAMLDGQYQRQSRKTWRPLLMIAARKMETTNTSTKQNRTEQNRTEQNSKQGILYRRMNY</sequence>
<evidence type="ECO:0000313" key="2">
    <source>
        <dbReference type="EMBL" id="EON72670.1"/>
    </source>
</evidence>
<gene>
    <name evidence="2" type="ORF">H131_11033</name>
</gene>
<accession>R7ZEV4</accession>
<dbReference type="AlphaFoldDB" id="R7ZEV4"/>
<name>R7ZEV4_LYSSH</name>
<evidence type="ECO:0000313" key="3">
    <source>
        <dbReference type="Proteomes" id="UP000013911"/>
    </source>
</evidence>
<organism evidence="2 3">
    <name type="scientific">Lysinibacillus sphaericus OT4b.31</name>
    <dbReference type="NCBI Taxonomy" id="1285586"/>
    <lineage>
        <taxon>Bacteria</taxon>
        <taxon>Bacillati</taxon>
        <taxon>Bacillota</taxon>
        <taxon>Bacilli</taxon>
        <taxon>Bacillales</taxon>
        <taxon>Bacillaceae</taxon>
        <taxon>Lysinibacillus</taxon>
    </lineage>
</organism>
<comment type="caution">
    <text evidence="2">The sequence shown here is derived from an EMBL/GenBank/DDBJ whole genome shotgun (WGS) entry which is preliminary data.</text>
</comment>
<dbReference type="Proteomes" id="UP000013911">
    <property type="component" value="Unassembled WGS sequence"/>
</dbReference>
<proteinExistence type="predicted"/>
<evidence type="ECO:0000256" key="1">
    <source>
        <dbReference type="SAM" id="MobiDB-lite"/>
    </source>
</evidence>
<dbReference type="HOGENOM" id="CLU_2423417_0_0_9"/>
<protein>
    <submittedName>
        <fullName evidence="2">Uncharacterized protein</fullName>
    </submittedName>
</protein>
<reference evidence="2 3" key="1">
    <citation type="submission" date="2013-04" db="EMBL/GenBank/DDBJ databases">
        <title>Draft genome of the heavy metal tolerant bacterium Lysinibacillus sphaericus strain OT4b.31.</title>
        <authorList>
            <person name="Pena-Montenegro T.D."/>
            <person name="Dussan J."/>
        </authorList>
    </citation>
    <scope>NUCLEOTIDE SEQUENCE [LARGE SCALE GENOMIC DNA]</scope>
    <source>
        <strain evidence="2 3">OT4b.31</strain>
    </source>
</reference>